<feature type="domain" description="VanZ-like" evidence="2">
    <location>
        <begin position="46"/>
        <end position="174"/>
    </location>
</feature>
<comment type="caution">
    <text evidence="3">The sequence shown here is derived from an EMBL/GenBank/DDBJ whole genome shotgun (WGS) entry which is preliminary data.</text>
</comment>
<proteinExistence type="predicted"/>
<gene>
    <name evidence="3" type="ORF">WJ0W_002150</name>
</gene>
<dbReference type="PANTHER" id="PTHR36834">
    <property type="entry name" value="MEMBRANE PROTEIN-RELATED"/>
    <property type="match status" value="1"/>
</dbReference>
<evidence type="ECO:0000313" key="4">
    <source>
        <dbReference type="Proteomes" id="UP001154322"/>
    </source>
</evidence>
<reference evidence="3" key="1">
    <citation type="submission" date="2022-06" db="EMBL/GenBank/DDBJ databases">
        <authorList>
            <person name="Dietemann V."/>
            <person name="Ory F."/>
            <person name="Dainat B."/>
            <person name="Oberhansli S."/>
        </authorList>
    </citation>
    <scope>NUCLEOTIDE SEQUENCE</scope>
    <source>
        <strain evidence="3">Ena-SAMPLE-TAB-26-04-2022-14:26:32:270-5432</strain>
    </source>
</reference>
<dbReference type="Pfam" id="PF04892">
    <property type="entry name" value="VanZ"/>
    <property type="match status" value="1"/>
</dbReference>
<dbReference type="Proteomes" id="UP001154322">
    <property type="component" value="Unassembled WGS sequence"/>
</dbReference>
<dbReference type="InterPro" id="IPR053150">
    <property type="entry name" value="Teicoplanin_resist-assoc"/>
</dbReference>
<dbReference type="RefSeq" id="WP_213428796.1">
    <property type="nucleotide sequence ID" value="NZ_AP031286.1"/>
</dbReference>
<dbReference type="PANTHER" id="PTHR36834:SF1">
    <property type="entry name" value="INTEGRAL MEMBRANE PROTEIN"/>
    <property type="match status" value="1"/>
</dbReference>
<sequence length="191" mass="22517">MIGFVFDLHLPVFIGIYTVVFSIFLASMKIRKKKFEFYRVLLQGAFIFYILALMKLVYLPIRVLFGDHNLSQPTIYDFMQLIPFKTIETTLNHHNYIQVYGNLLLLFPLPILLQLIFKKFSFFKSFLIVLSVTVFIEITQFGIDLLTNYPNKVMDIDDVILNTLGGIIGWFFYETYAAFRERPTLERNRKV</sequence>
<keyword evidence="1" id="KW-1133">Transmembrane helix</keyword>
<feature type="transmembrane region" description="Helical" evidence="1">
    <location>
        <begin position="40"/>
        <end position="61"/>
    </location>
</feature>
<keyword evidence="1" id="KW-0472">Membrane</keyword>
<evidence type="ECO:0000256" key="1">
    <source>
        <dbReference type="SAM" id="Phobius"/>
    </source>
</evidence>
<dbReference type="InterPro" id="IPR006976">
    <property type="entry name" value="VanZ-like"/>
</dbReference>
<accession>A0ABM9G043</accession>
<organism evidence="3 4">
    <name type="scientific">Paenibacillus melissococcoides</name>
    <dbReference type="NCBI Taxonomy" id="2912268"/>
    <lineage>
        <taxon>Bacteria</taxon>
        <taxon>Bacillati</taxon>
        <taxon>Bacillota</taxon>
        <taxon>Bacilli</taxon>
        <taxon>Bacillales</taxon>
        <taxon>Paenibacillaceae</taxon>
        <taxon>Paenibacillus</taxon>
    </lineage>
</organism>
<keyword evidence="1" id="KW-0812">Transmembrane</keyword>
<feature type="transmembrane region" description="Helical" evidence="1">
    <location>
        <begin position="126"/>
        <end position="147"/>
    </location>
</feature>
<dbReference type="EMBL" id="CALYLO010000002">
    <property type="protein sequence ID" value="CAH8244919.1"/>
    <property type="molecule type" value="Genomic_DNA"/>
</dbReference>
<keyword evidence="4" id="KW-1185">Reference proteome</keyword>
<evidence type="ECO:0000313" key="3">
    <source>
        <dbReference type="EMBL" id="CAH8244919.1"/>
    </source>
</evidence>
<evidence type="ECO:0000259" key="2">
    <source>
        <dbReference type="Pfam" id="PF04892"/>
    </source>
</evidence>
<feature type="transmembrane region" description="Helical" evidence="1">
    <location>
        <begin position="99"/>
        <end position="117"/>
    </location>
</feature>
<protein>
    <submittedName>
        <fullName evidence="3">VanZ family protein</fullName>
    </submittedName>
</protein>
<name>A0ABM9G043_9BACL</name>
<feature type="transmembrane region" description="Helical" evidence="1">
    <location>
        <begin position="159"/>
        <end position="179"/>
    </location>
</feature>
<feature type="transmembrane region" description="Helical" evidence="1">
    <location>
        <begin position="6"/>
        <end position="28"/>
    </location>
</feature>